<dbReference type="InterPro" id="IPR013320">
    <property type="entry name" value="ConA-like_dom_sf"/>
</dbReference>
<dbReference type="Pfam" id="PF00622">
    <property type="entry name" value="SPRY"/>
    <property type="match status" value="1"/>
</dbReference>
<dbReference type="InterPro" id="IPR013083">
    <property type="entry name" value="Znf_RING/FYVE/PHD"/>
</dbReference>
<dbReference type="InterPro" id="IPR051051">
    <property type="entry name" value="E3_ubiq-ligase_TRIM/RNF"/>
</dbReference>
<dbReference type="SMART" id="SM00184">
    <property type="entry name" value="RING"/>
    <property type="match status" value="1"/>
</dbReference>
<dbReference type="OMA" id="TICLEIY"/>
<dbReference type="PROSITE" id="PS00518">
    <property type="entry name" value="ZF_RING_1"/>
    <property type="match status" value="1"/>
</dbReference>
<feature type="domain" description="RING-type" evidence="7">
    <location>
        <begin position="12"/>
        <end position="56"/>
    </location>
</feature>
<dbReference type="InterPro" id="IPR017907">
    <property type="entry name" value="Znf_RING_CS"/>
</dbReference>
<dbReference type="InterPro" id="IPR027370">
    <property type="entry name" value="Znf-RING_euk"/>
</dbReference>
<dbReference type="SMART" id="SM00449">
    <property type="entry name" value="SPRY"/>
    <property type="match status" value="1"/>
</dbReference>
<dbReference type="InterPro" id="IPR001841">
    <property type="entry name" value="Znf_RING"/>
</dbReference>
<organism evidence="9 10">
    <name type="scientific">Xenopus laevis</name>
    <name type="common">African clawed frog</name>
    <dbReference type="NCBI Taxonomy" id="8355"/>
    <lineage>
        <taxon>Eukaryota</taxon>
        <taxon>Metazoa</taxon>
        <taxon>Chordata</taxon>
        <taxon>Craniata</taxon>
        <taxon>Vertebrata</taxon>
        <taxon>Euteleostomi</taxon>
        <taxon>Amphibia</taxon>
        <taxon>Batrachia</taxon>
        <taxon>Anura</taxon>
        <taxon>Pipoidea</taxon>
        <taxon>Pipidae</taxon>
        <taxon>Xenopodinae</taxon>
        <taxon>Xenopus</taxon>
        <taxon>Xenopus</taxon>
    </lineage>
</organism>
<evidence type="ECO:0000313" key="9">
    <source>
        <dbReference type="EMBL" id="OCT77364.1"/>
    </source>
</evidence>
<evidence type="ECO:0000256" key="4">
    <source>
        <dbReference type="ARBA" id="ARBA00022833"/>
    </source>
</evidence>
<dbReference type="AlphaFoldDB" id="A0A974CPV2"/>
<dbReference type="CDD" id="cd12891">
    <property type="entry name" value="SPRY_PRY_C-I_2"/>
    <property type="match status" value="1"/>
</dbReference>
<dbReference type="PROSITE" id="PS50188">
    <property type="entry name" value="B302_SPRY"/>
    <property type="match status" value="1"/>
</dbReference>
<dbReference type="InterPro" id="IPR003879">
    <property type="entry name" value="Butyrophylin_SPRY"/>
</dbReference>
<dbReference type="PANTHER" id="PTHR25465">
    <property type="entry name" value="B-BOX DOMAIN CONTAINING"/>
    <property type="match status" value="1"/>
</dbReference>
<evidence type="ECO:0000256" key="1">
    <source>
        <dbReference type="ARBA" id="ARBA00022588"/>
    </source>
</evidence>
<dbReference type="InterPro" id="IPR001870">
    <property type="entry name" value="B30.2/SPRY"/>
</dbReference>
<evidence type="ECO:0000256" key="5">
    <source>
        <dbReference type="ARBA" id="ARBA00022859"/>
    </source>
</evidence>
<evidence type="ECO:0000259" key="8">
    <source>
        <dbReference type="PROSITE" id="PS50188"/>
    </source>
</evidence>
<feature type="domain" description="B30.2/SPRY" evidence="8">
    <location>
        <begin position="210"/>
        <end position="396"/>
    </location>
</feature>
<evidence type="ECO:0000313" key="10">
    <source>
        <dbReference type="Proteomes" id="UP000694892"/>
    </source>
</evidence>
<keyword evidence="2" id="KW-0479">Metal-binding</keyword>
<proteinExistence type="predicted"/>
<dbReference type="SUPFAM" id="SSF49899">
    <property type="entry name" value="Concanavalin A-like lectins/glucanases"/>
    <property type="match status" value="1"/>
</dbReference>
<gene>
    <name evidence="9" type="ORF">XELAEV_18032565mg</name>
</gene>
<keyword evidence="5" id="KW-0391">Immunity</keyword>
<dbReference type="Gene3D" id="3.30.40.10">
    <property type="entry name" value="Zinc/RING finger domain, C3HC4 (zinc finger)"/>
    <property type="match status" value="1"/>
</dbReference>
<dbReference type="InterPro" id="IPR043136">
    <property type="entry name" value="B30.2/SPRY_sf"/>
</dbReference>
<dbReference type="Proteomes" id="UP000694892">
    <property type="component" value="Chromosome 6L"/>
</dbReference>
<keyword evidence="1" id="KW-0399">Innate immunity</keyword>
<name>A0A974CPV2_XENLA</name>
<dbReference type="Pfam" id="PF13445">
    <property type="entry name" value="zf-RING_UBOX"/>
    <property type="match status" value="1"/>
</dbReference>
<sequence length="396" mass="43292">METAELRAELNCTICLEIYTDPVTLPCGHNYCLACIDTTWEKQKEMEEDPSCPVCRESYGKRPRLIRNETLRIIAEMFLPSHSQDNRDLHTFTSCLSDPPTLQDSTDVALATNMASSPADCPPTEGPLCSHLPYSPASADRETGCHPGTDQCFGAEGSACGNIKEGEVETGTSATLCGFMPPYKTADKLCQDTECGASHAEIAGASETSQGPDQDITKPAGGYGQWATSMFLDIDTAANYVFVSADRKMASSAQTDQGRPHIPERLNSFQVFSTRSFSSGKHYWDVEVLNTGTVLSLGVAYQSVNRQSDTIGCNEKSWCLGIHGAYSVHHNDDFFSLSSVPSCNRIRVSLDWDVGRLSFYELRVPIKHLYTFTATFSEPLHAAFSVGESGLIRIIS</sequence>
<keyword evidence="3 6" id="KW-0863">Zinc-finger</keyword>
<dbReference type="Gene3D" id="2.60.120.920">
    <property type="match status" value="1"/>
</dbReference>
<dbReference type="PANTHER" id="PTHR25465:SF41">
    <property type="entry name" value="E3 UBIQUITIN-PROTEIN LIGASE RNF135"/>
    <property type="match status" value="1"/>
</dbReference>
<reference evidence="10" key="1">
    <citation type="journal article" date="2016" name="Nature">
        <title>Genome evolution in the allotetraploid frog Xenopus laevis.</title>
        <authorList>
            <person name="Session A.M."/>
            <person name="Uno Y."/>
            <person name="Kwon T."/>
            <person name="Chapman J.A."/>
            <person name="Toyoda A."/>
            <person name="Takahashi S."/>
            <person name="Fukui A."/>
            <person name="Hikosaka A."/>
            <person name="Suzuki A."/>
            <person name="Kondo M."/>
            <person name="van Heeringen S.J."/>
            <person name="Quigley I."/>
            <person name="Heinz S."/>
            <person name="Ogino H."/>
            <person name="Ochi H."/>
            <person name="Hellsten U."/>
            <person name="Lyons J.B."/>
            <person name="Simakov O."/>
            <person name="Putnam N."/>
            <person name="Stites J."/>
            <person name="Kuroki Y."/>
            <person name="Tanaka T."/>
            <person name="Michiue T."/>
            <person name="Watanabe M."/>
            <person name="Bogdanovic O."/>
            <person name="Lister R."/>
            <person name="Georgiou G."/>
            <person name="Paranjpe S.S."/>
            <person name="van Kruijsbergen I."/>
            <person name="Shu S."/>
            <person name="Carlson J."/>
            <person name="Kinoshita T."/>
            <person name="Ohta Y."/>
            <person name="Mawaribuchi S."/>
            <person name="Jenkins J."/>
            <person name="Grimwood J."/>
            <person name="Schmutz J."/>
            <person name="Mitros T."/>
            <person name="Mozaffari S.V."/>
            <person name="Suzuki Y."/>
            <person name="Haramoto Y."/>
            <person name="Yamamoto T.S."/>
            <person name="Takagi C."/>
            <person name="Heald R."/>
            <person name="Miller K."/>
            <person name="Haudenschild C."/>
            <person name="Kitzman J."/>
            <person name="Nakayama T."/>
            <person name="Izutsu Y."/>
            <person name="Robert J."/>
            <person name="Fortriede J."/>
            <person name="Burns K."/>
            <person name="Lotay V."/>
            <person name="Karimi K."/>
            <person name="Yasuoka Y."/>
            <person name="Dichmann D.S."/>
            <person name="Flajnik M.F."/>
            <person name="Houston D.W."/>
            <person name="Shendure J."/>
            <person name="DuPasquier L."/>
            <person name="Vize P.D."/>
            <person name="Zorn A.M."/>
            <person name="Ito M."/>
            <person name="Marcotte E.M."/>
            <person name="Wallingford J.B."/>
            <person name="Ito Y."/>
            <person name="Asashima M."/>
            <person name="Ueno N."/>
            <person name="Matsuda Y."/>
            <person name="Veenstra G.J."/>
            <person name="Fujiyama A."/>
            <person name="Harland R.M."/>
            <person name="Taira M."/>
            <person name="Rokhsar D.S."/>
        </authorList>
    </citation>
    <scope>NUCLEOTIDE SEQUENCE [LARGE SCALE GENOMIC DNA]</scope>
    <source>
        <strain evidence="10">J</strain>
    </source>
</reference>
<dbReference type="GO" id="GO:0008270">
    <property type="term" value="F:zinc ion binding"/>
    <property type="evidence" value="ECO:0007669"/>
    <property type="project" value="UniProtKB-KW"/>
</dbReference>
<evidence type="ECO:0000256" key="2">
    <source>
        <dbReference type="ARBA" id="ARBA00022723"/>
    </source>
</evidence>
<keyword evidence="4" id="KW-0862">Zinc</keyword>
<evidence type="ECO:0000256" key="6">
    <source>
        <dbReference type="PROSITE-ProRule" id="PRU00175"/>
    </source>
</evidence>
<evidence type="ECO:0000259" key="7">
    <source>
        <dbReference type="PROSITE" id="PS50089"/>
    </source>
</evidence>
<dbReference type="InterPro" id="IPR003877">
    <property type="entry name" value="SPRY_dom"/>
</dbReference>
<accession>A0A974CPV2</accession>
<evidence type="ECO:0000256" key="3">
    <source>
        <dbReference type="ARBA" id="ARBA00022771"/>
    </source>
</evidence>
<dbReference type="GO" id="GO:0045087">
    <property type="term" value="P:innate immune response"/>
    <property type="evidence" value="ECO:0007669"/>
    <property type="project" value="UniProtKB-KW"/>
</dbReference>
<dbReference type="PROSITE" id="PS50089">
    <property type="entry name" value="ZF_RING_2"/>
    <property type="match status" value="1"/>
</dbReference>
<protein>
    <submittedName>
        <fullName evidence="9">Uncharacterized protein</fullName>
    </submittedName>
</protein>
<dbReference type="PRINTS" id="PR01407">
    <property type="entry name" value="BUTYPHLNCDUF"/>
</dbReference>
<dbReference type="EMBL" id="CM004476">
    <property type="protein sequence ID" value="OCT77364.1"/>
    <property type="molecule type" value="Genomic_DNA"/>
</dbReference>
<dbReference type="SUPFAM" id="SSF57850">
    <property type="entry name" value="RING/U-box"/>
    <property type="match status" value="1"/>
</dbReference>